<protein>
    <recommendedName>
        <fullName evidence="4">F-box domain-containing protein</fullName>
    </recommendedName>
</protein>
<feature type="region of interest" description="Disordered" evidence="1">
    <location>
        <begin position="539"/>
        <end position="563"/>
    </location>
</feature>
<comment type="caution">
    <text evidence="2">The sequence shown here is derived from an EMBL/GenBank/DDBJ whole genome shotgun (WGS) entry which is preliminary data.</text>
</comment>
<dbReference type="Proteomes" id="UP001345827">
    <property type="component" value="Unassembled WGS sequence"/>
</dbReference>
<evidence type="ECO:0008006" key="4">
    <source>
        <dbReference type="Google" id="ProtNLM"/>
    </source>
</evidence>
<keyword evidence="3" id="KW-1185">Reference proteome</keyword>
<evidence type="ECO:0000313" key="2">
    <source>
        <dbReference type="EMBL" id="KAK5531076.1"/>
    </source>
</evidence>
<organism evidence="2 3">
    <name type="scientific">Vermiconidia calcicola</name>
    <dbReference type="NCBI Taxonomy" id="1690605"/>
    <lineage>
        <taxon>Eukaryota</taxon>
        <taxon>Fungi</taxon>
        <taxon>Dikarya</taxon>
        <taxon>Ascomycota</taxon>
        <taxon>Pezizomycotina</taxon>
        <taxon>Dothideomycetes</taxon>
        <taxon>Dothideomycetidae</taxon>
        <taxon>Mycosphaerellales</taxon>
        <taxon>Extremaceae</taxon>
        <taxon>Vermiconidia</taxon>
    </lineage>
</organism>
<feature type="region of interest" description="Disordered" evidence="1">
    <location>
        <begin position="1"/>
        <end position="97"/>
    </location>
</feature>
<name>A0AAV9Q1M1_9PEZI</name>
<reference evidence="2 3" key="1">
    <citation type="submission" date="2023-06" db="EMBL/GenBank/DDBJ databases">
        <title>Black Yeasts Isolated from many extreme environments.</title>
        <authorList>
            <person name="Coleine C."/>
            <person name="Stajich J.E."/>
            <person name="Selbmann L."/>
        </authorList>
    </citation>
    <scope>NUCLEOTIDE SEQUENCE [LARGE SCALE GENOMIC DNA]</scope>
    <source>
        <strain evidence="2 3">CCFEE 5887</strain>
    </source>
</reference>
<dbReference type="EMBL" id="JAXLQG010000018">
    <property type="protein sequence ID" value="KAK5531076.1"/>
    <property type="molecule type" value="Genomic_DNA"/>
</dbReference>
<feature type="region of interest" description="Disordered" evidence="1">
    <location>
        <begin position="1247"/>
        <end position="1276"/>
    </location>
</feature>
<feature type="compositionally biased region" description="Polar residues" evidence="1">
    <location>
        <begin position="290"/>
        <end position="312"/>
    </location>
</feature>
<sequence>MALRRHERVYLDIENDSASDVSSSPQTPSSNPPQGRPGRVVTFNRTPQGRSSVVTFTRSPQGHVGYTRDEGSPQASTSRLSLPTRHSSTHGPSDVYPFATDFGPRTLAEFLRQEIDKLKLLLASSRAKGKEKATEQAAVPALANIKRKSYSQSSNATAEHDAAMKAPTTCNLPKDADASLQAATDGPYEEEPYDPGNVGILLGGHDGLSSSGMSSYSGQSLLSTTGQMSSLLDTRRRRSVRLARPGQSQGAGDVGVTSADPDASSQVQRSSGKENLLPYSIPSPNLPPVVQSNASGSSNQELPTTSYLTGTDSSRRTKFEEHTRNKRQLVRNTTAAGDVTSHIPTRIRSRRTPDTALTSTSLSDAPESGRSSNPDGVDWLSQPASPFSGGIGRQLRRSSHFSPPKSIRSKNMERQEQPLRSAETNGQGHLLVNHDVSNLIDGFFAGMCGSRGASSAEALIPGAPIEIDTQAHPGRPRFAYHAIVPEQIPDDGKRDFLRAVQEVAGSAELRQLLIAYDPDTTARGLARISSVGTAESLVQIPQPSSLSSPSTAGDDATSLKQDAKKQSSSLIDLNEDHWMDIAAHLSSQDIKNLRLVNRSLSQVLDPIMFRNVVIDFGKSFFDVDNPSWDSRSGRPPSNSMLKRHGENINQFGIAFEYDLAGLTNAKEKIIEREQDAWFGKFTWPTEHYPRYPALQALEDLVDHNRPLLREAFKYVTKASELGLCIDSGHGWIEGPDISDLALYNRRSNKGSKVFGKTFINEDCWTTLARNQYFKWAQQNTINETIKRLKERASRIPLEAFPPDGVSHETAYFADEIKFLETLKARDIESFRMQRTQLDTRREAHIGGFAFDQTTEEDYYAGAGTVDQAPQSNDHEAQWPLIFGGYNLAAEAGGHNKPIHDKTANPACSPLLPGTLTESQAQWLMETAWAQRAFLSAYTTAIILNKQNFTTINTLRISRLSSGLLPSLEQREFWKSLPRLRHLQILISPDWRKEYVIGDRAYAKNMPISPATAAKRFTLFLRLYVTKIESLHSLTIGYVGGGEHAVGMCARNQHILPAPIVDDPMDWLHLPDRPTLITKFDHVRDLKFENCWFTPWMLREFMNRSKDISLHSLTLESVSMTALHNSNLERQLYAHGPNQRCLFPPTSWLRETLPNSAAWCQVLEEITPGATLAERKWDAGMVDDEFEPRPRRSFRGHIQEIILKSCGYVRISLPKTEAGGYSQCSAVWHHKTALDKGLLRRKAQLERSLRSNPEEEAGPLAFQQGNRPTGKEGDDDHHRRVMLTPWAPNGDQYPWLGRLTQCVHPIEKRVLEGAWNMTFGWGDDLDRFGSVEDGFFEGGTGRFSGVIEKDDSGSDFTGAEHE</sequence>
<feature type="compositionally biased region" description="Low complexity" evidence="1">
    <location>
        <begin position="539"/>
        <end position="550"/>
    </location>
</feature>
<accession>A0AAV9Q1M1</accession>
<feature type="compositionally biased region" description="Basic and acidic residues" evidence="1">
    <location>
        <begin position="313"/>
        <end position="323"/>
    </location>
</feature>
<proteinExistence type="predicted"/>
<feature type="compositionally biased region" description="Polar residues" evidence="1">
    <location>
        <begin position="355"/>
        <end position="374"/>
    </location>
</feature>
<evidence type="ECO:0000313" key="3">
    <source>
        <dbReference type="Proteomes" id="UP001345827"/>
    </source>
</evidence>
<feature type="compositionally biased region" description="Polar residues" evidence="1">
    <location>
        <begin position="43"/>
        <end position="60"/>
    </location>
</feature>
<evidence type="ECO:0000256" key="1">
    <source>
        <dbReference type="SAM" id="MobiDB-lite"/>
    </source>
</evidence>
<feature type="region of interest" description="Disordered" evidence="1">
    <location>
        <begin position="184"/>
        <end position="205"/>
    </location>
</feature>
<feature type="region of interest" description="Disordered" evidence="1">
    <location>
        <begin position="238"/>
        <end position="426"/>
    </location>
</feature>
<gene>
    <name evidence="2" type="ORF">LTR25_008933</name>
</gene>
<feature type="compositionally biased region" description="Low complexity" evidence="1">
    <location>
        <begin position="18"/>
        <end position="29"/>
    </location>
</feature>
<feature type="compositionally biased region" description="Polar residues" evidence="1">
    <location>
        <begin position="73"/>
        <end position="91"/>
    </location>
</feature>